<feature type="compositionally biased region" description="Basic and acidic residues" evidence="1">
    <location>
        <begin position="20"/>
        <end position="30"/>
    </location>
</feature>
<gene>
    <name evidence="2" type="ORF">FZEAL_5239</name>
</gene>
<dbReference type="AlphaFoldDB" id="A0A8H4UK93"/>
<dbReference type="Proteomes" id="UP000635477">
    <property type="component" value="Unassembled WGS sequence"/>
</dbReference>
<dbReference type="EMBL" id="JABEYC010000377">
    <property type="protein sequence ID" value="KAF4978364.1"/>
    <property type="molecule type" value="Genomic_DNA"/>
</dbReference>
<evidence type="ECO:0000313" key="2">
    <source>
        <dbReference type="EMBL" id="KAF4978364.1"/>
    </source>
</evidence>
<proteinExistence type="predicted"/>
<feature type="compositionally biased region" description="Basic residues" evidence="1">
    <location>
        <begin position="47"/>
        <end position="58"/>
    </location>
</feature>
<feature type="compositionally biased region" description="Polar residues" evidence="1">
    <location>
        <begin position="31"/>
        <end position="46"/>
    </location>
</feature>
<sequence length="148" mass="16271">MAPARNRASSGSNEPSRGGAEPKDARRETTTFEQLTSVLASHSASRISRRTNQHRHRPTRCFGSSILAHVLMQSIGRLGYARSHCATLPERYHKVQQEEKKEPAACGDHPPAQEEKPDIASASIFIGPTRSVECIDPPLRIGPALWLP</sequence>
<keyword evidence="3" id="KW-1185">Reference proteome</keyword>
<feature type="region of interest" description="Disordered" evidence="1">
    <location>
        <begin position="1"/>
        <end position="58"/>
    </location>
</feature>
<organism evidence="2 3">
    <name type="scientific">Fusarium zealandicum</name>
    <dbReference type="NCBI Taxonomy" id="1053134"/>
    <lineage>
        <taxon>Eukaryota</taxon>
        <taxon>Fungi</taxon>
        <taxon>Dikarya</taxon>
        <taxon>Ascomycota</taxon>
        <taxon>Pezizomycotina</taxon>
        <taxon>Sordariomycetes</taxon>
        <taxon>Hypocreomycetidae</taxon>
        <taxon>Hypocreales</taxon>
        <taxon>Nectriaceae</taxon>
        <taxon>Fusarium</taxon>
        <taxon>Fusarium staphyleae species complex</taxon>
    </lineage>
</organism>
<comment type="caution">
    <text evidence="2">The sequence shown here is derived from an EMBL/GenBank/DDBJ whole genome shotgun (WGS) entry which is preliminary data.</text>
</comment>
<name>A0A8H4UK93_9HYPO</name>
<evidence type="ECO:0000256" key="1">
    <source>
        <dbReference type="SAM" id="MobiDB-lite"/>
    </source>
</evidence>
<reference evidence="2" key="1">
    <citation type="journal article" date="2020" name="BMC Genomics">
        <title>Correction to: Identification and distribution of gene clusters required for synthesis of sphingolipid metabolism inhibitors in diverse species of the filamentous fungus Fusarium.</title>
        <authorList>
            <person name="Kim H.S."/>
            <person name="Lohmar J.M."/>
            <person name="Busman M."/>
            <person name="Brown D.W."/>
            <person name="Naumann T.A."/>
            <person name="Divon H.H."/>
            <person name="Lysoe E."/>
            <person name="Uhlig S."/>
            <person name="Proctor R.H."/>
        </authorList>
    </citation>
    <scope>NUCLEOTIDE SEQUENCE</scope>
    <source>
        <strain evidence="2">NRRL 22465</strain>
    </source>
</reference>
<protein>
    <submittedName>
        <fullName evidence="2">Uncharacterized protein</fullName>
    </submittedName>
</protein>
<evidence type="ECO:0000313" key="3">
    <source>
        <dbReference type="Proteomes" id="UP000635477"/>
    </source>
</evidence>
<feature type="region of interest" description="Disordered" evidence="1">
    <location>
        <begin position="96"/>
        <end position="116"/>
    </location>
</feature>
<reference evidence="2" key="2">
    <citation type="submission" date="2020-05" db="EMBL/GenBank/DDBJ databases">
        <authorList>
            <person name="Kim H.-S."/>
            <person name="Proctor R.H."/>
            <person name="Brown D.W."/>
        </authorList>
    </citation>
    <scope>NUCLEOTIDE SEQUENCE</scope>
    <source>
        <strain evidence="2">NRRL 22465</strain>
    </source>
</reference>
<accession>A0A8H4UK93</accession>